<evidence type="ECO:0000313" key="3">
    <source>
        <dbReference type="Proteomes" id="UP000185192"/>
    </source>
</evidence>
<evidence type="ECO:0000313" key="2">
    <source>
        <dbReference type="EMBL" id="SIN60400.1"/>
    </source>
</evidence>
<proteinExistence type="predicted"/>
<dbReference type="InterPro" id="IPR011105">
    <property type="entry name" value="Cell_wall_hydrolase_SleB"/>
</dbReference>
<dbReference type="AlphaFoldDB" id="A0A1N6CP99"/>
<reference evidence="3" key="1">
    <citation type="submission" date="2016-11" db="EMBL/GenBank/DDBJ databases">
        <authorList>
            <person name="Varghese N."/>
            <person name="Submissions S."/>
        </authorList>
    </citation>
    <scope>NUCLEOTIDE SEQUENCE [LARGE SCALE GENOMIC DNA]</scope>
    <source>
        <strain evidence="3">DSM 22363</strain>
    </source>
</reference>
<accession>A0A1N6CP99</accession>
<dbReference type="Proteomes" id="UP000185192">
    <property type="component" value="Unassembled WGS sequence"/>
</dbReference>
<organism evidence="2 3">
    <name type="scientific">Parasphingorhabdus marina DSM 22363</name>
    <dbReference type="NCBI Taxonomy" id="1123272"/>
    <lineage>
        <taxon>Bacteria</taxon>
        <taxon>Pseudomonadati</taxon>
        <taxon>Pseudomonadota</taxon>
        <taxon>Alphaproteobacteria</taxon>
        <taxon>Sphingomonadales</taxon>
        <taxon>Sphingomonadaceae</taxon>
        <taxon>Parasphingorhabdus</taxon>
    </lineage>
</organism>
<sequence length="354" mass="37513">MKLKDLPPPSPVDALQRPLRSRRHLVVAAVLALCILLGAMAVVTSSSLFGGSSVNVQDRVALPRDAAGHDSVPALPGLPDDAADAAENQNLKLSREEAERANSAIPASPEKIIPARPFSIPGTGALALSRQPALNCLTSAIYYEAAIESDQGQRAVAQVVLNRMRHPAYPNNICDVVFQGSERSTGCQFTFTCDGSLARAPGPASWERARKIAVAALAGAVEPGVGTATHYHTNYVLPYWAKSLVKVNTIGTHIFYRWSGFWGKRAAFTSAYAGENLSATDDGDAGENVELAIDPDLDNSEETVTFVPEIDPILAPKFQAAPDNAAAEQAEVIAADQIPSPLAADRNKGTLILD</sequence>
<dbReference type="InterPro" id="IPR042047">
    <property type="entry name" value="SleB_dom1"/>
</dbReference>
<dbReference type="Gene3D" id="1.10.10.2520">
    <property type="entry name" value="Cell wall hydrolase SleB, domain 1"/>
    <property type="match status" value="1"/>
</dbReference>
<dbReference type="Pfam" id="PF07486">
    <property type="entry name" value="Hydrolase_2"/>
    <property type="match status" value="1"/>
</dbReference>
<dbReference type="STRING" id="1123272.SAMN02745824_0657"/>
<gene>
    <name evidence="2" type="ORF">SAMN02745824_0657</name>
</gene>
<keyword evidence="3" id="KW-1185">Reference proteome</keyword>
<dbReference type="GO" id="GO:0016787">
    <property type="term" value="F:hydrolase activity"/>
    <property type="evidence" value="ECO:0007669"/>
    <property type="project" value="UniProtKB-KW"/>
</dbReference>
<protein>
    <submittedName>
        <fullName evidence="2">Cell Wall Hydrolase</fullName>
    </submittedName>
</protein>
<evidence type="ECO:0000259" key="1">
    <source>
        <dbReference type="Pfam" id="PF07486"/>
    </source>
</evidence>
<name>A0A1N6CP99_9SPHN</name>
<keyword evidence="2" id="KW-0378">Hydrolase</keyword>
<dbReference type="EMBL" id="FSQW01000001">
    <property type="protein sequence ID" value="SIN60400.1"/>
    <property type="molecule type" value="Genomic_DNA"/>
</dbReference>
<feature type="domain" description="Cell wall hydrolase SleB" evidence="1">
    <location>
        <begin position="148"/>
        <end position="256"/>
    </location>
</feature>